<protein>
    <submittedName>
        <fullName evidence="3">Uncharacterized protein LOC111112655 isoform X15</fullName>
    </submittedName>
</protein>
<feature type="compositionally biased region" description="Basic and acidic residues" evidence="1">
    <location>
        <begin position="804"/>
        <end position="816"/>
    </location>
</feature>
<feature type="region of interest" description="Disordered" evidence="1">
    <location>
        <begin position="974"/>
        <end position="1013"/>
    </location>
</feature>
<reference evidence="3" key="1">
    <citation type="submission" date="2025-08" db="UniProtKB">
        <authorList>
            <consortium name="RefSeq"/>
        </authorList>
    </citation>
    <scope>IDENTIFICATION</scope>
    <source>
        <tissue evidence="3">Whole sample</tissue>
    </source>
</reference>
<dbReference type="PANTHER" id="PTHR37915">
    <property type="match status" value="1"/>
</dbReference>
<feature type="compositionally biased region" description="Basic and acidic residues" evidence="1">
    <location>
        <begin position="131"/>
        <end position="143"/>
    </location>
</feature>
<dbReference type="Proteomes" id="UP000694844">
    <property type="component" value="Chromosome 9"/>
</dbReference>
<accession>A0A8B8BRX8</accession>
<feature type="region of interest" description="Disordered" evidence="1">
    <location>
        <begin position="463"/>
        <end position="485"/>
    </location>
</feature>
<feature type="region of interest" description="Disordered" evidence="1">
    <location>
        <begin position="1250"/>
        <end position="1271"/>
    </location>
</feature>
<feature type="compositionally biased region" description="Basic and acidic residues" evidence="1">
    <location>
        <begin position="248"/>
        <end position="260"/>
    </location>
</feature>
<dbReference type="RefSeq" id="XP_022306045.1">
    <property type="nucleotide sequence ID" value="XM_022450337.1"/>
</dbReference>
<evidence type="ECO:0000313" key="2">
    <source>
        <dbReference type="Proteomes" id="UP000694844"/>
    </source>
</evidence>
<dbReference type="OrthoDB" id="10037468at2759"/>
<feature type="region of interest" description="Disordered" evidence="1">
    <location>
        <begin position="1065"/>
        <end position="1085"/>
    </location>
</feature>
<dbReference type="PANTHER" id="PTHR37915:SF3">
    <property type="match status" value="1"/>
</dbReference>
<feature type="compositionally biased region" description="Acidic residues" evidence="1">
    <location>
        <begin position="318"/>
        <end position="331"/>
    </location>
</feature>
<feature type="compositionally biased region" description="Basic and acidic residues" evidence="1">
    <location>
        <begin position="332"/>
        <end position="345"/>
    </location>
</feature>
<feature type="compositionally biased region" description="Basic and acidic residues" evidence="1">
    <location>
        <begin position="356"/>
        <end position="366"/>
    </location>
</feature>
<feature type="compositionally biased region" description="Low complexity" evidence="1">
    <location>
        <begin position="85"/>
        <end position="97"/>
    </location>
</feature>
<feature type="compositionally biased region" description="Acidic residues" evidence="1">
    <location>
        <begin position="275"/>
        <end position="286"/>
    </location>
</feature>
<feature type="compositionally biased region" description="Polar residues" evidence="1">
    <location>
        <begin position="120"/>
        <end position="129"/>
    </location>
</feature>
<evidence type="ECO:0000313" key="3">
    <source>
        <dbReference type="RefSeq" id="XP_022306045.1"/>
    </source>
</evidence>
<name>A0A8B8BRX8_CRAVI</name>
<feature type="compositionally biased region" description="Polar residues" evidence="1">
    <location>
        <begin position="144"/>
        <end position="156"/>
    </location>
</feature>
<gene>
    <name evidence="3" type="primary">LOC111112655</name>
</gene>
<feature type="region of interest" description="Disordered" evidence="1">
    <location>
        <begin position="1392"/>
        <end position="1492"/>
    </location>
</feature>
<feature type="compositionally biased region" description="Basic and acidic residues" evidence="1">
    <location>
        <begin position="157"/>
        <end position="191"/>
    </location>
</feature>
<feature type="compositionally biased region" description="Polar residues" evidence="1">
    <location>
        <begin position="993"/>
        <end position="1009"/>
    </location>
</feature>
<keyword evidence="2" id="KW-1185">Reference proteome</keyword>
<feature type="region of interest" description="Disordered" evidence="1">
    <location>
        <begin position="1"/>
        <end position="449"/>
    </location>
</feature>
<dbReference type="GeneID" id="111112655"/>
<sequence>MDGDIAPWLLSGGKSRKTRLESAASSQSEEDLDDHIKRKSSLSKNSYHSKSEKIVSELSKLTDPNESDEDRALESDSGSFSREMSQSQRTSKSQKTLSWRESRMRSSRRSSHPEGGESEVSMSQDENQISARDKSKLSKRDKSQMSGRDASQLSNGEKSEMSHRDASRISNRDKSRTSEMGKSKMSTRDKSMLSGEGVIPTQQDQSLSQDEEEQDRGISKAPSRRSSRGFISNKESRQSTHQSLRKSRISDKSQPSDKQSRQSTHFSFKPNEDHGSDEEEEIEEDLMQGSRGLKIRSKMTSRKTTMSTRSEEEMLNLGDEEYSDEEFEEGEDRMARGFEFEDKMASRSRSQPMKTSYKEDMEESRNVDTAPGEMRRRSSIRIQRRNSEAEARITSGAMSAPPAVEPEESPQPRVEEVRKNSGQNRTPLGSPHPFGSPRPSDNGGRALRSHSQLQYALPIQEISEASSRGSPHSPHSLIRTPESLGHKDAWLTPRVTPAQGRVVLSTTPGEGTIEARELPPSQEAAVNNVKTMLEEENLSSMQQRTLESVRSALQKISADPILTDVQLERTLTIISLASQLTEESLQLGVLPDSVFDQFADINSRAMSELGVGEDDFRVSETPNPPLEFLRPLTRDSMSTRDEPSSMLTFLQELSHTSLHPLPPLHGYLGSSHSQRLLNHYQQRSNLSTRGSQKQNMKRDMTFATMATGGSSIRDTFTSSSKDSMRFILGGGGGKMTDSMIAGHGGPDSELDIMMMDSEVPSRRGLCDAQTQTDPEFAAELTEDELRMNSAQSRASLRHQFKNRLEESRHAAEERRSKSPVISVPSQRSLDDQLIEDDDFPIPDEIKEEVEMEDRGTSPPPDVRRQSTAMSRKLGEHPVVGEYLRAYEGVVSFKENLSKIMQDREFLQASELLQELDSVTFDMNSKVQPQLENMTKNIYYTLEEIMSVLSSMLYIEREPLVSSLNGILISRDQTRNTLQNRERSADSGRGLTATRGSNQSYSTRIPQSASSDKEAFKELQQNYEKLQHQLNEESRKHEEQMRHNTVVMMEMQDTINELQRELTALGKAAGQDRPSSEGAGQQAAPESAIMFTRLDSERNAKIMKRAVNDERLDTNKYKDAVTTMDEYVSLPAKRLGHLVRKYVHHSRMKEIEENVKKSKSLDENVFEILDKMEALQNKRAKRWADRMDDMGSERMRLANLLMETLDSIEQESGIFLIKPMYSYRGSPLDPDYTKLLEEIKERYAGKLTRPTRPHRVVSPSREMSSFAPAPTPASNIRGITRQYHQNLDPPQQLIFRKEIPRPLEGDETGLMGSSALTYNTAVQRQTWNMSTSHVKGDPSDPLNSMNTPRILELDINRMLIGQNTISSKYGSPGLTDDRLINASQNNLRSYVTVNRPTNTNRPRSFTGSKEVPTTTPVSRAITNSAGNKRVRLSESEMSTRRSIPSTPPLPPISGQDATDQGQFKEPPRSPPGSSLRGSPTPQPNVMEVISPLK</sequence>
<organism evidence="2 3">
    <name type="scientific">Crassostrea virginica</name>
    <name type="common">Eastern oyster</name>
    <dbReference type="NCBI Taxonomy" id="6565"/>
    <lineage>
        <taxon>Eukaryota</taxon>
        <taxon>Metazoa</taxon>
        <taxon>Spiralia</taxon>
        <taxon>Lophotrochozoa</taxon>
        <taxon>Mollusca</taxon>
        <taxon>Bivalvia</taxon>
        <taxon>Autobranchia</taxon>
        <taxon>Pteriomorphia</taxon>
        <taxon>Ostreida</taxon>
        <taxon>Ostreoidea</taxon>
        <taxon>Ostreidae</taxon>
        <taxon>Crassostrea</taxon>
    </lineage>
</organism>
<feature type="region of interest" description="Disordered" evidence="1">
    <location>
        <begin position="804"/>
        <end position="827"/>
    </location>
</feature>
<proteinExistence type="predicted"/>
<evidence type="ECO:0000256" key="1">
    <source>
        <dbReference type="SAM" id="MobiDB-lite"/>
    </source>
</evidence>
<feature type="compositionally biased region" description="Polar residues" evidence="1">
    <location>
        <begin position="1392"/>
        <end position="1425"/>
    </location>
</feature>